<dbReference type="Proteomes" id="UP000325755">
    <property type="component" value="Chromosome"/>
</dbReference>
<evidence type="ECO:0000256" key="1">
    <source>
        <dbReference type="ARBA" id="ARBA00005558"/>
    </source>
</evidence>
<accession>A0A5Q0BJ23</accession>
<name>A0A5Q0BJ23_9GAMM</name>
<dbReference type="Gene3D" id="2.30.110.50">
    <property type="match status" value="1"/>
</dbReference>
<dbReference type="InParanoid" id="A0A5Q0BJ23"/>
<dbReference type="InterPro" id="IPR017847">
    <property type="entry name" value="T6SS_RhsGE_Vgr_subset"/>
</dbReference>
<dbReference type="Pfam" id="PF05954">
    <property type="entry name" value="Phage_GPD"/>
    <property type="match status" value="1"/>
</dbReference>
<dbReference type="Gene3D" id="4.10.220.110">
    <property type="match status" value="1"/>
</dbReference>
<evidence type="ECO:0000259" key="2">
    <source>
        <dbReference type="Pfam" id="PF04717"/>
    </source>
</evidence>
<keyword evidence="4" id="KW-1185">Reference proteome</keyword>
<dbReference type="KEGG" id="mmob:F6R98_05470"/>
<protein>
    <submittedName>
        <fullName evidence="3">Type VI secretion system tip protein VgrG</fullName>
    </submittedName>
</protein>
<reference evidence="3 4" key="1">
    <citation type="submission" date="2019-09" db="EMBL/GenBank/DDBJ databases">
        <title>Ecophysiology of the spiral-shaped methanotroph Methylospira mobilis as revealed by the complete genome sequence.</title>
        <authorList>
            <person name="Oshkin I.Y."/>
            <person name="Dedysh S.N."/>
            <person name="Miroshnikov K."/>
            <person name="Danilova O.V."/>
            <person name="Hakobyan A."/>
            <person name="Liesack W."/>
        </authorList>
    </citation>
    <scope>NUCLEOTIDE SEQUENCE [LARGE SCALE GENOMIC DNA]</scope>
    <source>
        <strain evidence="3 4">Shm1</strain>
    </source>
</reference>
<dbReference type="RefSeq" id="WP_153248130.1">
    <property type="nucleotide sequence ID" value="NZ_CP044205.1"/>
</dbReference>
<dbReference type="OrthoDB" id="9762420at2"/>
<evidence type="ECO:0000313" key="4">
    <source>
        <dbReference type="Proteomes" id="UP000325755"/>
    </source>
</evidence>
<dbReference type="InterPro" id="IPR037026">
    <property type="entry name" value="Vgr_OB-fold_dom_sf"/>
</dbReference>
<comment type="similarity">
    <text evidence="1">Belongs to the VgrG protein family.</text>
</comment>
<evidence type="ECO:0000313" key="3">
    <source>
        <dbReference type="EMBL" id="QFY42148.1"/>
    </source>
</evidence>
<dbReference type="NCBIfam" id="TIGR03361">
    <property type="entry name" value="VI_Rhs_Vgr"/>
    <property type="match status" value="1"/>
</dbReference>
<dbReference type="InterPro" id="IPR006531">
    <property type="entry name" value="Gp5/Vgr_OB"/>
</dbReference>
<sequence>MNNIINQPHDNERRFLFSIPGSPATEFKVVSFEGEEEISTLYRFELLLASADCDIKAKSVVGKEAHFTLNDGFESGSSAIYRGLVEQFTLQHQVSGLTFYRAVLVPRLWKLESYRRSEVYLDKERHEIVRHVMNLAGLLSSEYEFRIKNSGEDIPVWDYICQYQESYLAFISRWCERLGIYWWFEEIDGREKAVFCNTHAGHKDKAISLRYQPAGELDANPVEIRRIQKLEQHYQILPRQVVVMDYFHKEGNGELQGTAEVDADGMGEIVLYGEHLRNNEEARLIASLRAEGIRCRSEQFQGHSNATGLRCGHFIEIDGHFRADFNRRLLVIRIKHQGSQAGLLLAGLDPQAIGARHAGPACNDFYLAEFTAIASDVQYRPEIRHPWPKIEGTLNAFIDGEGEGKYAELNEKGEYKIQVPFDITEKEASRGSTRVRMMTPFAGSDHGMHFPLHKRAEVLLSFVNGNPDQPVIMGAVPNPNNPSVVENNDQELSRIRTSSGNELVMGDMAGAEHMKLTSQGSWVRLGSSKSDLAVNGPEQSNSGRQGLALHSEGNSTFVTTGDSFNKTIGNALATTDGKKEERNYGEVYVLNDHGIKIENYPFNEAGFSSVLMNWGMSNVTNFGMSFVNNIGASNVTNVGPNFVMNIGPFNGLINLGCNYMLQAGPSLQHFTLKLINGQARINDIASRLDAAAVSIENITTGIKSTQVAVDKIGSAISATNSAVIDMNFSLHRTQQSVHRDEVLISSAVTSAKKVQSEITSSETTLREGLYMINSHLIVTP</sequence>
<dbReference type="InterPro" id="IPR006533">
    <property type="entry name" value="T6SS_Vgr_RhsGE"/>
</dbReference>
<gene>
    <name evidence="3" type="primary">tssI</name>
    <name evidence="3" type="ORF">F6R98_05470</name>
</gene>
<proteinExistence type="inferred from homology"/>
<dbReference type="Gene3D" id="2.40.50.230">
    <property type="entry name" value="Gp5 N-terminal domain"/>
    <property type="match status" value="1"/>
</dbReference>
<dbReference type="NCBIfam" id="TIGR01646">
    <property type="entry name" value="vgr_GE"/>
    <property type="match status" value="1"/>
</dbReference>
<dbReference type="Gene3D" id="3.55.50.10">
    <property type="entry name" value="Baseplate protein-like domains"/>
    <property type="match status" value="1"/>
</dbReference>
<dbReference type="Pfam" id="PF04717">
    <property type="entry name" value="Phage_base_V"/>
    <property type="match status" value="1"/>
</dbReference>
<dbReference type="EMBL" id="CP044205">
    <property type="protein sequence ID" value="QFY42148.1"/>
    <property type="molecule type" value="Genomic_DNA"/>
</dbReference>
<organism evidence="3 4">
    <name type="scientific">Candidatus Methylospira mobilis</name>
    <dbReference type="NCBI Taxonomy" id="1808979"/>
    <lineage>
        <taxon>Bacteria</taxon>
        <taxon>Pseudomonadati</taxon>
        <taxon>Pseudomonadota</taxon>
        <taxon>Gammaproteobacteria</taxon>
        <taxon>Methylococcales</taxon>
        <taxon>Methylococcaceae</taxon>
        <taxon>Candidatus Methylospira</taxon>
    </lineage>
</organism>
<dbReference type="AlphaFoldDB" id="A0A5Q0BJ23"/>
<feature type="domain" description="Gp5/Type VI secretion system Vgr protein OB-fold" evidence="2">
    <location>
        <begin position="411"/>
        <end position="475"/>
    </location>
</feature>
<dbReference type="SUPFAM" id="SSF69279">
    <property type="entry name" value="Phage tail proteins"/>
    <property type="match status" value="2"/>
</dbReference>
<dbReference type="SUPFAM" id="SSF69255">
    <property type="entry name" value="gp5 N-terminal domain-like"/>
    <property type="match status" value="1"/>
</dbReference>